<organism evidence="2 3">
    <name type="scientific">Ranatra chinensis</name>
    <dbReference type="NCBI Taxonomy" id="642074"/>
    <lineage>
        <taxon>Eukaryota</taxon>
        <taxon>Metazoa</taxon>
        <taxon>Ecdysozoa</taxon>
        <taxon>Arthropoda</taxon>
        <taxon>Hexapoda</taxon>
        <taxon>Insecta</taxon>
        <taxon>Pterygota</taxon>
        <taxon>Neoptera</taxon>
        <taxon>Paraneoptera</taxon>
        <taxon>Hemiptera</taxon>
        <taxon>Heteroptera</taxon>
        <taxon>Panheteroptera</taxon>
        <taxon>Nepomorpha</taxon>
        <taxon>Nepidae</taxon>
        <taxon>Ranatrinae</taxon>
        <taxon>Ranatra</taxon>
    </lineage>
</organism>
<dbReference type="EMBL" id="JBFDAA010000001">
    <property type="protein sequence ID" value="KAL1140132.1"/>
    <property type="molecule type" value="Genomic_DNA"/>
</dbReference>
<feature type="region of interest" description="Disordered" evidence="1">
    <location>
        <begin position="679"/>
        <end position="706"/>
    </location>
</feature>
<feature type="compositionally biased region" description="Polar residues" evidence="1">
    <location>
        <begin position="793"/>
        <end position="803"/>
    </location>
</feature>
<dbReference type="Proteomes" id="UP001558652">
    <property type="component" value="Unassembled WGS sequence"/>
</dbReference>
<evidence type="ECO:0000313" key="3">
    <source>
        <dbReference type="Proteomes" id="UP001558652"/>
    </source>
</evidence>
<protein>
    <submittedName>
        <fullName evidence="2">Uncharacterized protein</fullName>
    </submittedName>
</protein>
<feature type="region of interest" description="Disordered" evidence="1">
    <location>
        <begin position="204"/>
        <end position="237"/>
    </location>
</feature>
<feature type="compositionally biased region" description="Polar residues" evidence="1">
    <location>
        <begin position="817"/>
        <end position="834"/>
    </location>
</feature>
<evidence type="ECO:0000256" key="1">
    <source>
        <dbReference type="SAM" id="MobiDB-lite"/>
    </source>
</evidence>
<feature type="compositionally biased region" description="Basic and acidic residues" evidence="1">
    <location>
        <begin position="850"/>
        <end position="859"/>
    </location>
</feature>
<feature type="region of interest" description="Disordered" evidence="1">
    <location>
        <begin position="850"/>
        <end position="963"/>
    </location>
</feature>
<keyword evidence="3" id="KW-1185">Reference proteome</keyword>
<comment type="caution">
    <text evidence="2">The sequence shown here is derived from an EMBL/GenBank/DDBJ whole genome shotgun (WGS) entry which is preliminary data.</text>
</comment>
<accession>A0ABD0YW03</accession>
<gene>
    <name evidence="2" type="ORF">AAG570_000064</name>
</gene>
<feature type="compositionally biased region" description="Basic and acidic residues" evidence="1">
    <location>
        <begin position="696"/>
        <end position="705"/>
    </location>
</feature>
<reference evidence="2 3" key="1">
    <citation type="submission" date="2024-07" db="EMBL/GenBank/DDBJ databases">
        <title>Chromosome-level genome assembly of the water stick insect Ranatra chinensis (Heteroptera: Nepidae).</title>
        <authorList>
            <person name="Liu X."/>
        </authorList>
    </citation>
    <scope>NUCLEOTIDE SEQUENCE [LARGE SCALE GENOMIC DNA]</scope>
    <source>
        <strain evidence="2">Cailab_2021Rc</strain>
        <tissue evidence="2">Muscle</tissue>
    </source>
</reference>
<sequence length="963" mass="105952">MALLTVKGSVSCRMLRTLIGNWGENEDHGPGMVRQRRIECKEEGAWVFVAEERALDGVPRKITSYGRSVRSFVRSVSSDVQFSEPFITQSNVIVEYPPESSSDLGRSSNDDGGVIITEVFDDEGAVPDVVNIPIMIDDRPVKKTSVVNLGKGNIVLIDAEESNFRVSAKPEDKPIETADRKPKRVEFCKTEVHFAPEAGKFNIVETDEKPPPNQIFRRKKKPKDRPPRMNSSNLPKVYFGDDKKDLLNLKNIDKPLVFNGASFATSTIESETIIPVQRVLDDSSGNSNYNGYSEINVVDSKPSSIGHPTRIQLEPITHHEENITLAENSALTNSNSRGLGIAYNRNGNGDSVCSSSGKKIEDIKAALGYSPGVKLGAEANMEPKAWTRPEGNLKSNLLLSDACGDNKKNVSDSKGGVPVSKVQSQVQNTGVSDCNFSVSNYLANRKVLSLSVHPIKVPASDFHKTEDIHYLGNVSPKLKNLIENSECREFNFRRKNSPQNGALRRSVASAPSPVPFTGKCRPDIIPVEKKLPERRGSLRSVGSSDYGIVRHKMPSKTKSPLENKSKISEKVCGSTRRECSRLKDAGGKSSTAVLRNPPKLRVEVESQVKIRQEKIKPPELAAEKPAKIVPSKTIIVETPPISNLLRLRRSREPLKSFEKVSNGWVGHCIVPVKKEPIYSSDSQSPKATIKLSATDDSTRSPDSRHCHSNITKLSLTPDSWKVHSNTRSLVPESSRIKSPVESWKAVKSSTTRISLTPDSWRIAKLPSTEQKTKATNVSETHKGATSPEITVRTLKNSRSTKSPDTTENHSEVWKAPSMTTTKLLGRQKTSGTRKSTVEIVSNREVWKCASDTKDGRETSSNHWKSSTTTKVGVLQEQDRPVPAVRKKLSSTPQSAPKPGKISSTPESWKIKRTTPGQEVKTVVSKSSRSPDPHTRQCKTPVDKIDAQNTGQPDRPVGTTASAY</sequence>
<feature type="compositionally biased region" description="Basic and acidic residues" evidence="1">
    <location>
        <begin position="928"/>
        <end position="945"/>
    </location>
</feature>
<feature type="compositionally biased region" description="Polar residues" evidence="1">
    <location>
        <begin position="860"/>
        <end position="870"/>
    </location>
</feature>
<proteinExistence type="predicted"/>
<feature type="compositionally biased region" description="Polar residues" evidence="1">
    <location>
        <begin position="768"/>
        <end position="778"/>
    </location>
</feature>
<name>A0ABD0YW03_9HEMI</name>
<dbReference type="AlphaFoldDB" id="A0ABD0YW03"/>
<feature type="region of interest" description="Disordered" evidence="1">
    <location>
        <begin position="768"/>
        <end position="836"/>
    </location>
</feature>
<evidence type="ECO:0000313" key="2">
    <source>
        <dbReference type="EMBL" id="KAL1140132.1"/>
    </source>
</evidence>